<name>A0A8S3YNW8_9EUPU</name>
<dbReference type="AlphaFoldDB" id="A0A8S3YNW8"/>
<gene>
    <name evidence="2" type="ORF">CUNI_LOCUS4337</name>
</gene>
<keyword evidence="3" id="KW-1185">Reference proteome</keyword>
<sequence length="112" mass="13118">ELPPKRSRDLPEGTPIHYLYFSLIIDRFSCFFLFKTFLSVRDTHTHTRRNGNSTPLEHARPQMWLTKAAERTDRETDAETGGRVGRLKYRQAHCSIIFIVSYVIIMCTLFIL</sequence>
<proteinExistence type="predicted"/>
<reference evidence="2" key="1">
    <citation type="submission" date="2021-04" db="EMBL/GenBank/DDBJ databases">
        <authorList>
            <consortium name="Molecular Ecology Group"/>
        </authorList>
    </citation>
    <scope>NUCLEOTIDE SEQUENCE</scope>
</reference>
<keyword evidence="1" id="KW-0472">Membrane</keyword>
<feature type="transmembrane region" description="Helical" evidence="1">
    <location>
        <begin position="92"/>
        <end position="111"/>
    </location>
</feature>
<feature type="transmembrane region" description="Helical" evidence="1">
    <location>
        <begin position="20"/>
        <end position="40"/>
    </location>
</feature>
<protein>
    <submittedName>
        <fullName evidence="2">Uncharacterized protein</fullName>
    </submittedName>
</protein>
<comment type="caution">
    <text evidence="2">The sequence shown here is derived from an EMBL/GenBank/DDBJ whole genome shotgun (WGS) entry which is preliminary data.</text>
</comment>
<evidence type="ECO:0000313" key="3">
    <source>
        <dbReference type="Proteomes" id="UP000678393"/>
    </source>
</evidence>
<feature type="non-terminal residue" evidence="2">
    <location>
        <position position="112"/>
    </location>
</feature>
<organism evidence="2 3">
    <name type="scientific">Candidula unifasciata</name>
    <dbReference type="NCBI Taxonomy" id="100452"/>
    <lineage>
        <taxon>Eukaryota</taxon>
        <taxon>Metazoa</taxon>
        <taxon>Spiralia</taxon>
        <taxon>Lophotrochozoa</taxon>
        <taxon>Mollusca</taxon>
        <taxon>Gastropoda</taxon>
        <taxon>Heterobranchia</taxon>
        <taxon>Euthyneura</taxon>
        <taxon>Panpulmonata</taxon>
        <taxon>Eupulmonata</taxon>
        <taxon>Stylommatophora</taxon>
        <taxon>Helicina</taxon>
        <taxon>Helicoidea</taxon>
        <taxon>Geomitridae</taxon>
        <taxon>Candidula</taxon>
    </lineage>
</organism>
<dbReference type="Proteomes" id="UP000678393">
    <property type="component" value="Unassembled WGS sequence"/>
</dbReference>
<keyword evidence="1" id="KW-0812">Transmembrane</keyword>
<accession>A0A8S3YNW8</accession>
<evidence type="ECO:0000256" key="1">
    <source>
        <dbReference type="SAM" id="Phobius"/>
    </source>
</evidence>
<dbReference type="EMBL" id="CAJHNH020000607">
    <property type="protein sequence ID" value="CAG5118779.1"/>
    <property type="molecule type" value="Genomic_DNA"/>
</dbReference>
<keyword evidence="1" id="KW-1133">Transmembrane helix</keyword>
<evidence type="ECO:0000313" key="2">
    <source>
        <dbReference type="EMBL" id="CAG5118779.1"/>
    </source>
</evidence>